<feature type="compositionally biased region" description="Polar residues" evidence="4">
    <location>
        <begin position="819"/>
        <end position="830"/>
    </location>
</feature>
<dbReference type="Proteomes" id="UP001443914">
    <property type="component" value="Unassembled WGS sequence"/>
</dbReference>
<feature type="region of interest" description="Disordered" evidence="4">
    <location>
        <begin position="508"/>
        <end position="562"/>
    </location>
</feature>
<comment type="caution">
    <text evidence="6">The sequence shown here is derived from an EMBL/GenBank/DDBJ whole genome shotgun (WGS) entry which is preliminary data.</text>
</comment>
<reference evidence="6" key="1">
    <citation type="submission" date="2024-03" db="EMBL/GenBank/DDBJ databases">
        <title>WGS assembly of Saponaria officinalis var. Norfolk2.</title>
        <authorList>
            <person name="Jenkins J."/>
            <person name="Shu S."/>
            <person name="Grimwood J."/>
            <person name="Barry K."/>
            <person name="Goodstein D."/>
            <person name="Schmutz J."/>
            <person name="Leebens-Mack J."/>
            <person name="Osbourn A."/>
        </authorList>
    </citation>
    <scope>NUCLEOTIDE SEQUENCE [LARGE SCALE GENOMIC DNA]</scope>
    <source>
        <strain evidence="6">JIC</strain>
    </source>
</reference>
<gene>
    <name evidence="6" type="ORF">RND81_12G056300</name>
</gene>
<dbReference type="Pfam" id="PF16589">
    <property type="entry name" value="BRCT_2"/>
    <property type="match status" value="1"/>
</dbReference>
<keyword evidence="3" id="KW-0539">Nucleus</keyword>
<keyword evidence="2" id="KW-0227">DNA damage</keyword>
<proteinExistence type="predicted"/>
<evidence type="ECO:0000259" key="5">
    <source>
        <dbReference type="PROSITE" id="PS50172"/>
    </source>
</evidence>
<feature type="compositionally biased region" description="Basic and acidic residues" evidence="4">
    <location>
        <begin position="525"/>
        <end position="535"/>
    </location>
</feature>
<evidence type="ECO:0000313" key="6">
    <source>
        <dbReference type="EMBL" id="KAK9671815.1"/>
    </source>
</evidence>
<feature type="region of interest" description="Disordered" evidence="4">
    <location>
        <begin position="659"/>
        <end position="695"/>
    </location>
</feature>
<dbReference type="CDD" id="cd18432">
    <property type="entry name" value="BRCT_PAXIP1_rpt6_like"/>
    <property type="match status" value="1"/>
</dbReference>
<feature type="compositionally biased region" description="Basic and acidic residues" evidence="4">
    <location>
        <begin position="666"/>
        <end position="679"/>
    </location>
</feature>
<dbReference type="PROSITE" id="PS50172">
    <property type="entry name" value="BRCT"/>
    <property type="match status" value="1"/>
</dbReference>
<dbReference type="InterPro" id="IPR051579">
    <property type="entry name" value="DDR_Transcriptional_Reg"/>
</dbReference>
<accession>A0AAW1H6I5</accession>
<dbReference type="PANTHER" id="PTHR23196">
    <property type="entry name" value="PAX TRANSCRIPTION ACTIVATION DOMAIN INTERACTING PROTEIN"/>
    <property type="match status" value="1"/>
</dbReference>
<feature type="compositionally biased region" description="Polar residues" evidence="4">
    <location>
        <begin position="508"/>
        <end position="524"/>
    </location>
</feature>
<evidence type="ECO:0000256" key="2">
    <source>
        <dbReference type="ARBA" id="ARBA00022763"/>
    </source>
</evidence>
<dbReference type="AlphaFoldDB" id="A0AAW1H6I5"/>
<feature type="compositionally biased region" description="Low complexity" evidence="4">
    <location>
        <begin position="781"/>
        <end position="798"/>
    </location>
</feature>
<feature type="compositionally biased region" description="Basic and acidic residues" evidence="4">
    <location>
        <begin position="715"/>
        <end position="727"/>
    </location>
</feature>
<dbReference type="Gene3D" id="3.40.50.10190">
    <property type="entry name" value="BRCT domain"/>
    <property type="match status" value="2"/>
</dbReference>
<keyword evidence="7" id="KW-1185">Reference proteome</keyword>
<sequence>MRSHRVAVNEKSPFNLCDSPSSGKCKDDKLFGDNIPVDETIQNDDIFDTQVVDYGDDDDVDSVDTQRVDFDEETQIMDLAGETQIMDEYDDFDGDTQLLVVSDSETECESNGEGAGGTQVLDDTVHLNDFLIPDTIDKQLNGGEDLSSLCHDVNGEARAESLPSVDVTRRSDSFRKGFTSVCTASLRASGLAARNMASENAGNGSCSTTFSCGSSKCHSVNTDGNSTVERVDDMAKHDENKFHGLKSDVTRSLARKLFMEEVVPEGDKDFDLKTAEFSQPPGCDNDLAGLSYVDSQEPGELSQANALEFVDRFLKVNLLEADGDLLPKSAACDTLTPGSSKKGANSVARYSNSRSRATSSVFEWDDKAEDEGGGEFFIKKRELLFGNRRVGRNSGSKTKTSRHVEPKVSQLPGRISNEQLPNCPAAIKRHLHSDSKIVKDRKAGKFGEINTKKKKNENYMYQQSCLDASDDQLTSVAPSNAELAEMVDVGIDTQLAAEAMEALSTATPLLQNKSSMTDEGLNNTVDRDERGETKNVSKKQSAAQKRAYTSNSGVTTRSLRKSVEESKHCIASRPRSQHVTTDHKVDLVKPRVKRSRSSVNHTSSDRELLNVDGILAENHLEGEIHVHTSVAPKRRSLRKKETLLSDQKNTQLIAVNPINSANDNMNDSREGRQSIDEVHVKKRKNRSDTASLNPNAGVETVNQTVTGDRCMPNASKDKERDLQHNCDQDIGSGKNGHTQTAYGACEVAFSSIARRTRSKRVAQSAQNLRVRDEKGLYSGAIPSAENASNSISEEAACSPPAKGTLADVPSGGSCRKMQKSPSDITPNNLKTPENAVSPLCIGDNYRTPSCKKSLFLTKECYKLIDSEDRYSSPFRVLRQRRDMNNVRVLFSQHLDEDIVKQQRKILSRLGFYEATTILEATHFVADVFTRTRNMLEAIANAKFIVTHLWLESCGQANCFIDERNYILRDTKKEKELGFSMPMTLARASHHPILEGRRVLLTPNIKPSKDVISSLVKTVHGQAIGRLCRSTSNNIKLLDDLLILTCEEDLEVCLPLLEKGIAVYSSELLLNGIITQRLEYDRHRLFASHVKKTRSTLWLMKEGDQLLRVQKTK</sequence>
<feature type="region of interest" description="Disordered" evidence="4">
    <location>
        <begin position="707"/>
        <end position="738"/>
    </location>
</feature>
<dbReference type="Pfam" id="PF16770">
    <property type="entry name" value="RTT107_BRCT_5"/>
    <property type="match status" value="1"/>
</dbReference>
<name>A0AAW1H6I5_SAPOF</name>
<comment type="subcellular location">
    <subcellularLocation>
        <location evidence="1">Nucleus</location>
    </subcellularLocation>
</comment>
<dbReference type="EMBL" id="JBDFQZ010000012">
    <property type="protein sequence ID" value="KAK9671815.1"/>
    <property type="molecule type" value="Genomic_DNA"/>
</dbReference>
<dbReference type="InterPro" id="IPR001357">
    <property type="entry name" value="BRCT_dom"/>
</dbReference>
<evidence type="ECO:0000256" key="1">
    <source>
        <dbReference type="ARBA" id="ARBA00004123"/>
    </source>
</evidence>
<dbReference type="CDD" id="cd17744">
    <property type="entry name" value="BRCT_MDC1_rpt1"/>
    <property type="match status" value="1"/>
</dbReference>
<protein>
    <recommendedName>
        <fullName evidence="5">BRCT domain-containing protein</fullName>
    </recommendedName>
</protein>
<feature type="compositionally biased region" description="Polar residues" evidence="4">
    <location>
        <begin position="538"/>
        <end position="557"/>
    </location>
</feature>
<feature type="domain" description="BRCT" evidence="5">
    <location>
        <begin position="878"/>
        <end position="967"/>
    </location>
</feature>
<evidence type="ECO:0000256" key="4">
    <source>
        <dbReference type="SAM" id="MobiDB-lite"/>
    </source>
</evidence>
<dbReference type="GO" id="GO:0005634">
    <property type="term" value="C:nucleus"/>
    <property type="evidence" value="ECO:0007669"/>
    <property type="project" value="UniProtKB-SubCell"/>
</dbReference>
<dbReference type="SUPFAM" id="SSF52113">
    <property type="entry name" value="BRCT domain"/>
    <property type="match status" value="1"/>
</dbReference>
<organism evidence="6 7">
    <name type="scientific">Saponaria officinalis</name>
    <name type="common">Common soapwort</name>
    <name type="synonym">Lychnis saponaria</name>
    <dbReference type="NCBI Taxonomy" id="3572"/>
    <lineage>
        <taxon>Eukaryota</taxon>
        <taxon>Viridiplantae</taxon>
        <taxon>Streptophyta</taxon>
        <taxon>Embryophyta</taxon>
        <taxon>Tracheophyta</taxon>
        <taxon>Spermatophyta</taxon>
        <taxon>Magnoliopsida</taxon>
        <taxon>eudicotyledons</taxon>
        <taxon>Gunneridae</taxon>
        <taxon>Pentapetalae</taxon>
        <taxon>Caryophyllales</taxon>
        <taxon>Caryophyllaceae</taxon>
        <taxon>Caryophylleae</taxon>
        <taxon>Saponaria</taxon>
    </lineage>
</organism>
<dbReference type="InterPro" id="IPR036420">
    <property type="entry name" value="BRCT_dom_sf"/>
</dbReference>
<dbReference type="GO" id="GO:0006974">
    <property type="term" value="P:DNA damage response"/>
    <property type="evidence" value="ECO:0007669"/>
    <property type="project" value="UniProtKB-KW"/>
</dbReference>
<dbReference type="PANTHER" id="PTHR23196:SF1">
    <property type="entry name" value="PAX-INTERACTING PROTEIN 1"/>
    <property type="match status" value="1"/>
</dbReference>
<evidence type="ECO:0000256" key="3">
    <source>
        <dbReference type="ARBA" id="ARBA00023242"/>
    </source>
</evidence>
<dbReference type="SMART" id="SM00292">
    <property type="entry name" value="BRCT"/>
    <property type="match status" value="1"/>
</dbReference>
<evidence type="ECO:0000313" key="7">
    <source>
        <dbReference type="Proteomes" id="UP001443914"/>
    </source>
</evidence>
<feature type="region of interest" description="Disordered" evidence="4">
    <location>
        <begin position="781"/>
        <end position="830"/>
    </location>
</feature>